<dbReference type="PANTHER" id="PTHR33705:SF2">
    <property type="entry name" value="PHOSPHOCARRIER PROTEIN NPR"/>
    <property type="match status" value="1"/>
</dbReference>
<dbReference type="PROSITE" id="PS00369">
    <property type="entry name" value="PTS_HPR_HIS"/>
    <property type="match status" value="1"/>
</dbReference>
<evidence type="ECO:0000256" key="3">
    <source>
        <dbReference type="ARBA" id="ARBA00010736"/>
    </source>
</evidence>
<evidence type="ECO:0000313" key="10">
    <source>
        <dbReference type="Proteomes" id="UP001601058"/>
    </source>
</evidence>
<dbReference type="NCBIfam" id="NF010352">
    <property type="entry name" value="PRK13780.1"/>
    <property type="match status" value="1"/>
</dbReference>
<comment type="caution">
    <text evidence="9">The sequence shown here is derived from an EMBL/GenBank/DDBJ whole genome shotgun (WGS) entry which is preliminary data.</text>
</comment>
<dbReference type="InterPro" id="IPR050399">
    <property type="entry name" value="HPr"/>
</dbReference>
<reference evidence="9 10" key="1">
    <citation type="submission" date="2024-08" db="EMBL/GenBank/DDBJ databases">
        <title>Two novel Cytobacillus novel species.</title>
        <authorList>
            <person name="Liu G."/>
        </authorList>
    </citation>
    <scope>NUCLEOTIDE SEQUENCE [LARGE SCALE GENOMIC DNA]</scope>
    <source>
        <strain evidence="9 10">FJAT-53684</strain>
    </source>
</reference>
<dbReference type="InterPro" id="IPR035895">
    <property type="entry name" value="HPr-like_sf"/>
</dbReference>
<evidence type="ECO:0000259" key="8">
    <source>
        <dbReference type="PROSITE" id="PS51350"/>
    </source>
</evidence>
<dbReference type="Gene3D" id="3.30.1340.10">
    <property type="entry name" value="HPr-like"/>
    <property type="match status" value="1"/>
</dbReference>
<dbReference type="PROSITE" id="PS00589">
    <property type="entry name" value="PTS_HPR_SER"/>
    <property type="match status" value="1"/>
</dbReference>
<keyword evidence="10" id="KW-1185">Reference proteome</keyword>
<dbReference type="SUPFAM" id="SSF55594">
    <property type="entry name" value="HPr-like"/>
    <property type="match status" value="1"/>
</dbReference>
<evidence type="ECO:0000256" key="2">
    <source>
        <dbReference type="ARBA" id="ARBA00004496"/>
    </source>
</evidence>
<proteinExistence type="inferred from homology"/>
<evidence type="ECO:0000256" key="4">
    <source>
        <dbReference type="ARBA" id="ARBA00020422"/>
    </source>
</evidence>
<gene>
    <name evidence="9" type="ORF">ACFYKT_13965</name>
</gene>
<comment type="subcellular location">
    <subcellularLocation>
        <location evidence="2">Cytoplasm</location>
    </subcellularLocation>
</comment>
<sequence length="87" mass="9317">MNEKTFTIIAESGIHARPATLLVQAASKFDADINLEYKGKQVNLKSIMGVMSLGIPKDATIKVMAEGSDAAQAVEALEEVLKKENLA</sequence>
<keyword evidence="6" id="KW-0813">Transport</keyword>
<dbReference type="InterPro" id="IPR002114">
    <property type="entry name" value="PTS_HPr_Ser_P_site"/>
</dbReference>
<keyword evidence="6" id="KW-0762">Sugar transport</keyword>
<dbReference type="EMBL" id="JBIACJ010000007">
    <property type="protein sequence ID" value="MFE8697445.1"/>
    <property type="molecule type" value="Genomic_DNA"/>
</dbReference>
<dbReference type="Proteomes" id="UP001601058">
    <property type="component" value="Unassembled WGS sequence"/>
</dbReference>
<dbReference type="InterPro" id="IPR001020">
    <property type="entry name" value="PTS_HPr_His_P_site"/>
</dbReference>
<evidence type="ECO:0000256" key="5">
    <source>
        <dbReference type="ARBA" id="ARBA00022490"/>
    </source>
</evidence>
<dbReference type="NCBIfam" id="TIGR01003">
    <property type="entry name" value="PTS_HPr_family"/>
    <property type="match status" value="1"/>
</dbReference>
<dbReference type="PANTHER" id="PTHR33705">
    <property type="entry name" value="PHOSPHOCARRIER PROTEIN HPR"/>
    <property type="match status" value="1"/>
</dbReference>
<keyword evidence="7" id="KW-0598">Phosphotransferase system</keyword>
<dbReference type="Pfam" id="PF00381">
    <property type="entry name" value="PTS-HPr"/>
    <property type="match status" value="1"/>
</dbReference>
<dbReference type="InterPro" id="IPR000032">
    <property type="entry name" value="HPr-like"/>
</dbReference>
<dbReference type="CDD" id="cd00367">
    <property type="entry name" value="PTS-HPr_like"/>
    <property type="match status" value="1"/>
</dbReference>
<comment type="function">
    <text evidence="1">General (non sugar-specific) component of the phosphoenolpyruvate-dependent sugar phosphotransferase system (sugar PTS). This major carbohydrate active-transport system catalyzes the phosphorylation of incoming sugar substrates concomitantly with their translocation across the cell membrane. The phosphoryl group from phosphoenolpyruvate (PEP) is transferred to the phosphoryl carrier protein HPr by enzyme I. Phospho-HPr then transfers it to the PTS EIIA domain.</text>
</comment>
<comment type="similarity">
    <text evidence="3">Belongs to the HPr family.</text>
</comment>
<evidence type="ECO:0000256" key="1">
    <source>
        <dbReference type="ARBA" id="ARBA00003681"/>
    </source>
</evidence>
<protein>
    <recommendedName>
        <fullName evidence="4">Phosphocarrier protein HPr</fullName>
    </recommendedName>
</protein>
<accession>A0ABW6K2B3</accession>
<evidence type="ECO:0000256" key="7">
    <source>
        <dbReference type="ARBA" id="ARBA00022683"/>
    </source>
</evidence>
<name>A0ABW6K2B3_9BACI</name>
<dbReference type="PROSITE" id="PS51350">
    <property type="entry name" value="PTS_HPR_DOM"/>
    <property type="match status" value="1"/>
</dbReference>
<organism evidence="9 10">
    <name type="scientific">Cytobacillus mangrovibacter</name>
    <dbReference type="NCBI Taxonomy" id="3299024"/>
    <lineage>
        <taxon>Bacteria</taxon>
        <taxon>Bacillati</taxon>
        <taxon>Bacillota</taxon>
        <taxon>Bacilli</taxon>
        <taxon>Bacillales</taxon>
        <taxon>Bacillaceae</taxon>
        <taxon>Cytobacillus</taxon>
    </lineage>
</organism>
<evidence type="ECO:0000313" key="9">
    <source>
        <dbReference type="EMBL" id="MFE8697445.1"/>
    </source>
</evidence>
<dbReference type="RefSeq" id="WP_389220643.1">
    <property type="nucleotide sequence ID" value="NZ_JBIACJ010000007.1"/>
</dbReference>
<feature type="domain" description="HPr" evidence="8">
    <location>
        <begin position="1"/>
        <end position="87"/>
    </location>
</feature>
<dbReference type="PRINTS" id="PR00107">
    <property type="entry name" value="PHOSPHOCPHPR"/>
</dbReference>
<keyword evidence="5" id="KW-0963">Cytoplasm</keyword>
<evidence type="ECO:0000256" key="6">
    <source>
        <dbReference type="ARBA" id="ARBA00022597"/>
    </source>
</evidence>